<evidence type="ECO:0000256" key="1">
    <source>
        <dbReference type="SAM" id="Phobius"/>
    </source>
</evidence>
<dbReference type="AlphaFoldDB" id="A0A396JGB7"/>
<comment type="caution">
    <text evidence="2">The sequence shown here is derived from an EMBL/GenBank/DDBJ whole genome shotgun (WGS) entry which is preliminary data.</text>
</comment>
<feature type="transmembrane region" description="Helical" evidence="1">
    <location>
        <begin position="27"/>
        <end position="52"/>
    </location>
</feature>
<gene>
    <name evidence="2" type="ORF">MtrunA17_Chr1g0153071</name>
</gene>
<evidence type="ECO:0000313" key="2">
    <source>
        <dbReference type="EMBL" id="RHN77280.1"/>
    </source>
</evidence>
<dbReference type="Gramene" id="rna718">
    <property type="protein sequence ID" value="RHN77280.1"/>
    <property type="gene ID" value="gene718"/>
</dbReference>
<dbReference type="Proteomes" id="UP000265566">
    <property type="component" value="Chromosome 1"/>
</dbReference>
<keyword evidence="1" id="KW-0812">Transmembrane</keyword>
<proteinExistence type="predicted"/>
<accession>A0A396JGB7</accession>
<dbReference type="EMBL" id="PSQE01000001">
    <property type="protein sequence ID" value="RHN77280.1"/>
    <property type="molecule type" value="Genomic_DNA"/>
</dbReference>
<keyword evidence="2" id="KW-0012">Acyltransferase</keyword>
<dbReference type="GO" id="GO:0004758">
    <property type="term" value="F:serine C-palmitoyltransferase activity"/>
    <property type="evidence" value="ECO:0007669"/>
    <property type="project" value="UniProtKB-EC"/>
</dbReference>
<sequence>MASSFINFVNTTIDLVTYALHAPSARAVVFGFNIGGHLFIEVLLLVVILFLLSQKSYKPPKRPLSNKCSRVELYKASEIDELCDEWVPQPLIPSLNDEMPYEPPVLER</sequence>
<protein>
    <submittedName>
        <fullName evidence="2">Putative serine C-palmitoyltransferase</fullName>
        <ecNumber evidence="2">2.3.1.50</ecNumber>
    </submittedName>
</protein>
<organism evidence="2">
    <name type="scientific">Medicago truncatula</name>
    <name type="common">Barrel medic</name>
    <name type="synonym">Medicago tribuloides</name>
    <dbReference type="NCBI Taxonomy" id="3880"/>
    <lineage>
        <taxon>Eukaryota</taxon>
        <taxon>Viridiplantae</taxon>
        <taxon>Streptophyta</taxon>
        <taxon>Embryophyta</taxon>
        <taxon>Tracheophyta</taxon>
        <taxon>Spermatophyta</taxon>
        <taxon>Magnoliopsida</taxon>
        <taxon>eudicotyledons</taxon>
        <taxon>Gunneridae</taxon>
        <taxon>Pentapetalae</taxon>
        <taxon>rosids</taxon>
        <taxon>fabids</taxon>
        <taxon>Fabales</taxon>
        <taxon>Fabaceae</taxon>
        <taxon>Papilionoideae</taxon>
        <taxon>50 kb inversion clade</taxon>
        <taxon>NPAAA clade</taxon>
        <taxon>Hologalegina</taxon>
        <taxon>IRL clade</taxon>
        <taxon>Trifolieae</taxon>
        <taxon>Medicago</taxon>
    </lineage>
</organism>
<keyword evidence="1" id="KW-1133">Transmembrane helix</keyword>
<keyword evidence="1" id="KW-0472">Membrane</keyword>
<keyword evidence="2" id="KW-0808">Transferase</keyword>
<reference evidence="2" key="1">
    <citation type="journal article" date="2018" name="Nat. Plants">
        <title>Whole-genome landscape of Medicago truncatula symbiotic genes.</title>
        <authorList>
            <person name="Pecrix Y."/>
            <person name="Gamas P."/>
            <person name="Carrere S."/>
        </authorList>
    </citation>
    <scope>NUCLEOTIDE SEQUENCE</scope>
    <source>
        <tissue evidence="2">Leaves</tissue>
    </source>
</reference>
<dbReference type="EC" id="2.3.1.50" evidence="2"/>
<name>A0A396JGB7_MEDTR</name>